<reference evidence="1 2" key="2">
    <citation type="journal article" date="2011" name="Stand. Genomic Sci.">
        <title>Complete genome sequence of Leadbetterella byssophila type strain (4M15).</title>
        <authorList>
            <person name="Abt B."/>
            <person name="Teshima H."/>
            <person name="Lucas S."/>
            <person name="Lapidus A."/>
            <person name="Del Rio T.G."/>
            <person name="Nolan M."/>
            <person name="Tice H."/>
            <person name="Cheng J.F."/>
            <person name="Pitluck S."/>
            <person name="Liolios K."/>
            <person name="Pagani I."/>
            <person name="Ivanova N."/>
            <person name="Mavromatis K."/>
            <person name="Pati A."/>
            <person name="Tapia R."/>
            <person name="Han C."/>
            <person name="Goodwin L."/>
            <person name="Chen A."/>
            <person name="Palaniappan K."/>
            <person name="Land M."/>
            <person name="Hauser L."/>
            <person name="Chang Y.J."/>
            <person name="Jeffries C.D."/>
            <person name="Rohde M."/>
            <person name="Goker M."/>
            <person name="Tindall B.J."/>
            <person name="Detter J.C."/>
            <person name="Woyke T."/>
            <person name="Bristow J."/>
            <person name="Eisen J.A."/>
            <person name="Markowitz V."/>
            <person name="Hugenholtz P."/>
            <person name="Klenk H.P."/>
            <person name="Kyrpides N.C."/>
        </authorList>
    </citation>
    <scope>NUCLEOTIDE SEQUENCE [LARGE SCALE GENOMIC DNA]</scope>
    <source>
        <strain evidence="2">DSM 17132 / JCM 16389 / KACC 11308 / NBRC 106382 / 4M15</strain>
    </source>
</reference>
<evidence type="ECO:0000313" key="2">
    <source>
        <dbReference type="Proteomes" id="UP000007435"/>
    </source>
</evidence>
<dbReference type="AlphaFoldDB" id="E4RQM2"/>
<reference key="1">
    <citation type="submission" date="2010-11" db="EMBL/GenBank/DDBJ databases">
        <title>The complete genome of Leadbetterella byssophila DSM 17132.</title>
        <authorList>
            <consortium name="US DOE Joint Genome Institute (JGI-PGF)"/>
            <person name="Lucas S."/>
            <person name="Copeland A."/>
            <person name="Lapidus A."/>
            <person name="Glavina del Rio T."/>
            <person name="Dalin E."/>
            <person name="Tice H."/>
            <person name="Bruce D."/>
            <person name="Goodwin L."/>
            <person name="Pitluck S."/>
            <person name="Kyrpides N."/>
            <person name="Mavromatis K."/>
            <person name="Ivanova N."/>
            <person name="Teshima H."/>
            <person name="Brettin T."/>
            <person name="Detter J.C."/>
            <person name="Han C."/>
            <person name="Tapia R."/>
            <person name="Land M."/>
            <person name="Hauser L."/>
            <person name="Markowitz V."/>
            <person name="Cheng J.-F."/>
            <person name="Hugenholtz P."/>
            <person name="Woyke T."/>
            <person name="Wu D."/>
            <person name="Tindall B."/>
            <person name="Pomrenke H.G."/>
            <person name="Brambilla E."/>
            <person name="Klenk H.-P."/>
            <person name="Eisen J.A."/>
        </authorList>
    </citation>
    <scope>NUCLEOTIDE SEQUENCE [LARGE SCALE GENOMIC DNA]</scope>
    <source>
        <strain>DSM 17132</strain>
    </source>
</reference>
<dbReference type="OrthoDB" id="8550003at2"/>
<keyword evidence="2" id="KW-1185">Reference proteome</keyword>
<evidence type="ECO:0000313" key="1">
    <source>
        <dbReference type="EMBL" id="ADQ16588.1"/>
    </source>
</evidence>
<proteinExistence type="predicted"/>
<sequence length="184" mass="20651">MINRIALVCSLAFWACQNQTETHTPDPLEEVKKSFEVRSSSYDSVSVVDADSLYTFYFLPKDTIEDMGGQLYGAFSLHKYDILKGDINGDGLEDAVFKYTFSPYKQNNQLTYFKILLRKEDTLQEVGEIFGGANCEGPQLSAKEIRSGNVVFHALDYANGDPCSSPSLKSTMTFKIENQKIVKL</sequence>
<dbReference type="STRING" id="649349.Lbys_0840"/>
<gene>
    <name evidence="1" type="ordered locus">Lbys_0840</name>
</gene>
<dbReference type="Proteomes" id="UP000007435">
    <property type="component" value="Chromosome"/>
</dbReference>
<name>E4RQM2_LEAB4</name>
<accession>E4RQM2</accession>
<protein>
    <submittedName>
        <fullName evidence="1">Uncharacterized protein</fullName>
    </submittedName>
</protein>
<dbReference type="RefSeq" id="WP_013407639.1">
    <property type="nucleotide sequence ID" value="NC_014655.1"/>
</dbReference>
<dbReference type="KEGG" id="lby:Lbys_0840"/>
<organism evidence="1 2">
    <name type="scientific">Leadbetterella byssophila (strain DSM 17132 / JCM 16389 / KACC 11308 / NBRC 106382 / 4M15)</name>
    <dbReference type="NCBI Taxonomy" id="649349"/>
    <lineage>
        <taxon>Bacteria</taxon>
        <taxon>Pseudomonadati</taxon>
        <taxon>Bacteroidota</taxon>
        <taxon>Cytophagia</taxon>
        <taxon>Cytophagales</taxon>
        <taxon>Leadbetterellaceae</taxon>
        <taxon>Leadbetterella</taxon>
    </lineage>
</organism>
<dbReference type="EMBL" id="CP002305">
    <property type="protein sequence ID" value="ADQ16588.1"/>
    <property type="molecule type" value="Genomic_DNA"/>
</dbReference>
<dbReference type="HOGENOM" id="CLU_1466461_0_0_10"/>